<evidence type="ECO:0000313" key="3">
    <source>
        <dbReference type="RefSeq" id="XP_014673504.1"/>
    </source>
</evidence>
<dbReference type="GeneID" id="106813794"/>
<name>A0ABM1EMT3_PRICU</name>
<dbReference type="PANTHER" id="PTHR48101">
    <property type="entry name" value="METHYLMALONYL-COA MUTASE, MITOCHONDRIAL-RELATED"/>
    <property type="match status" value="1"/>
</dbReference>
<keyword evidence="2" id="KW-1185">Reference proteome</keyword>
<organism evidence="2 3">
    <name type="scientific">Priapulus caudatus</name>
    <name type="common">Priapulid worm</name>
    <dbReference type="NCBI Taxonomy" id="37621"/>
    <lineage>
        <taxon>Eukaryota</taxon>
        <taxon>Metazoa</taxon>
        <taxon>Ecdysozoa</taxon>
        <taxon>Scalidophora</taxon>
        <taxon>Priapulida</taxon>
        <taxon>Priapulimorpha</taxon>
        <taxon>Priapulimorphida</taxon>
        <taxon>Priapulidae</taxon>
        <taxon>Priapulus</taxon>
    </lineage>
</organism>
<dbReference type="InterPro" id="IPR006099">
    <property type="entry name" value="MeMalonylCoA_mutase_a/b_cat"/>
</dbReference>
<feature type="domain" description="Methylmalonyl-CoA mutase alpha/beta chain catalytic" evidence="1">
    <location>
        <begin position="15"/>
        <end position="96"/>
    </location>
</feature>
<dbReference type="InterPro" id="IPR016176">
    <property type="entry name" value="Cbl-dep_enz_cat"/>
</dbReference>
<dbReference type="RefSeq" id="XP_014673504.1">
    <property type="nucleotide sequence ID" value="XM_014818018.1"/>
</dbReference>
<proteinExistence type="predicted"/>
<protein>
    <submittedName>
        <fullName evidence="3">Methylmalonyl-CoA mutase, mitochondrial-like</fullName>
    </submittedName>
</protein>
<dbReference type="PANTHER" id="PTHR48101:SF4">
    <property type="entry name" value="METHYLMALONYL-COA MUTASE, MITOCHONDRIAL"/>
    <property type="match status" value="1"/>
</dbReference>
<sequence>MLLYEEEAPSSKKKLVYNTNGLDAGLSIADFAPRLSFFCGVGMNFYVDIAKLRAAHWLWAHMMEETFAPTDPRSKLLRIHRQTSKWTITKKESYHNGECLICSGRRRGICMCSPVGLD</sequence>
<reference evidence="3" key="1">
    <citation type="submission" date="2025-08" db="UniProtKB">
        <authorList>
            <consortium name="RefSeq"/>
        </authorList>
    </citation>
    <scope>IDENTIFICATION</scope>
</reference>
<dbReference type="Proteomes" id="UP000695022">
    <property type="component" value="Unplaced"/>
</dbReference>
<dbReference type="Pfam" id="PF01642">
    <property type="entry name" value="MM_CoA_mutase"/>
    <property type="match status" value="1"/>
</dbReference>
<dbReference type="SUPFAM" id="SSF51703">
    <property type="entry name" value="Cobalamin (vitamin B12)-dependent enzymes"/>
    <property type="match status" value="1"/>
</dbReference>
<evidence type="ECO:0000259" key="1">
    <source>
        <dbReference type="Pfam" id="PF01642"/>
    </source>
</evidence>
<dbReference type="Gene3D" id="3.20.20.240">
    <property type="entry name" value="Methylmalonyl-CoA mutase"/>
    <property type="match status" value="1"/>
</dbReference>
<gene>
    <name evidence="3" type="primary">LOC106813794</name>
</gene>
<accession>A0ABM1EMT3</accession>
<evidence type="ECO:0000313" key="2">
    <source>
        <dbReference type="Proteomes" id="UP000695022"/>
    </source>
</evidence>